<reference evidence="1" key="1">
    <citation type="journal article" date="2020" name="Cell">
        <title>Large-Scale Comparative Analyses of Tick Genomes Elucidate Their Genetic Diversity and Vector Capacities.</title>
        <authorList>
            <consortium name="Tick Genome and Microbiome Consortium (TIGMIC)"/>
            <person name="Jia N."/>
            <person name="Wang J."/>
            <person name="Shi W."/>
            <person name="Du L."/>
            <person name="Sun Y."/>
            <person name="Zhan W."/>
            <person name="Jiang J.F."/>
            <person name="Wang Q."/>
            <person name="Zhang B."/>
            <person name="Ji P."/>
            <person name="Bell-Sakyi L."/>
            <person name="Cui X.M."/>
            <person name="Yuan T.T."/>
            <person name="Jiang B.G."/>
            <person name="Yang W.F."/>
            <person name="Lam T.T."/>
            <person name="Chang Q.C."/>
            <person name="Ding S.J."/>
            <person name="Wang X.J."/>
            <person name="Zhu J.G."/>
            <person name="Ruan X.D."/>
            <person name="Zhao L."/>
            <person name="Wei J.T."/>
            <person name="Ye R.Z."/>
            <person name="Que T.C."/>
            <person name="Du C.H."/>
            <person name="Zhou Y.H."/>
            <person name="Cheng J.X."/>
            <person name="Dai P.F."/>
            <person name="Guo W.B."/>
            <person name="Han X.H."/>
            <person name="Huang E.J."/>
            <person name="Li L.F."/>
            <person name="Wei W."/>
            <person name="Gao Y.C."/>
            <person name="Liu J.Z."/>
            <person name="Shao H.Z."/>
            <person name="Wang X."/>
            <person name="Wang C.C."/>
            <person name="Yang T.C."/>
            <person name="Huo Q.B."/>
            <person name="Li W."/>
            <person name="Chen H.Y."/>
            <person name="Chen S.E."/>
            <person name="Zhou L.G."/>
            <person name="Ni X.B."/>
            <person name="Tian J.H."/>
            <person name="Sheng Y."/>
            <person name="Liu T."/>
            <person name="Pan Y.S."/>
            <person name="Xia L.Y."/>
            <person name="Li J."/>
            <person name="Zhao F."/>
            <person name="Cao W.C."/>
        </authorList>
    </citation>
    <scope>NUCLEOTIDE SEQUENCE</scope>
    <source>
        <strain evidence="1">Rsan-2018</strain>
    </source>
</reference>
<reference evidence="1" key="2">
    <citation type="submission" date="2021-09" db="EMBL/GenBank/DDBJ databases">
        <authorList>
            <person name="Jia N."/>
            <person name="Wang J."/>
            <person name="Shi W."/>
            <person name="Du L."/>
            <person name="Sun Y."/>
            <person name="Zhan W."/>
            <person name="Jiang J."/>
            <person name="Wang Q."/>
            <person name="Zhang B."/>
            <person name="Ji P."/>
            <person name="Sakyi L.B."/>
            <person name="Cui X."/>
            <person name="Yuan T."/>
            <person name="Jiang B."/>
            <person name="Yang W."/>
            <person name="Lam T.T.-Y."/>
            <person name="Chang Q."/>
            <person name="Ding S."/>
            <person name="Wang X."/>
            <person name="Zhu J."/>
            <person name="Ruan X."/>
            <person name="Zhao L."/>
            <person name="Wei J."/>
            <person name="Que T."/>
            <person name="Du C."/>
            <person name="Cheng J."/>
            <person name="Dai P."/>
            <person name="Han X."/>
            <person name="Huang E."/>
            <person name="Gao Y."/>
            <person name="Liu J."/>
            <person name="Shao H."/>
            <person name="Ye R."/>
            <person name="Li L."/>
            <person name="Wei W."/>
            <person name="Wang X."/>
            <person name="Wang C."/>
            <person name="Huo Q."/>
            <person name="Li W."/>
            <person name="Guo W."/>
            <person name="Chen H."/>
            <person name="Chen S."/>
            <person name="Zhou L."/>
            <person name="Zhou L."/>
            <person name="Ni X."/>
            <person name="Tian J."/>
            <person name="Zhou Y."/>
            <person name="Sheng Y."/>
            <person name="Liu T."/>
            <person name="Pan Y."/>
            <person name="Xia L."/>
            <person name="Li J."/>
            <person name="Zhao F."/>
            <person name="Cao W."/>
        </authorList>
    </citation>
    <scope>NUCLEOTIDE SEQUENCE</scope>
    <source>
        <strain evidence="1">Rsan-2018</strain>
        <tissue evidence="1">Larvae</tissue>
    </source>
</reference>
<organism evidence="1 2">
    <name type="scientific">Rhipicephalus sanguineus</name>
    <name type="common">Brown dog tick</name>
    <name type="synonym">Ixodes sanguineus</name>
    <dbReference type="NCBI Taxonomy" id="34632"/>
    <lineage>
        <taxon>Eukaryota</taxon>
        <taxon>Metazoa</taxon>
        <taxon>Ecdysozoa</taxon>
        <taxon>Arthropoda</taxon>
        <taxon>Chelicerata</taxon>
        <taxon>Arachnida</taxon>
        <taxon>Acari</taxon>
        <taxon>Parasitiformes</taxon>
        <taxon>Ixodida</taxon>
        <taxon>Ixodoidea</taxon>
        <taxon>Ixodidae</taxon>
        <taxon>Rhipicephalinae</taxon>
        <taxon>Rhipicephalus</taxon>
        <taxon>Rhipicephalus</taxon>
    </lineage>
</organism>
<proteinExistence type="predicted"/>
<accession>A0A9D4PLB2</accession>
<comment type="caution">
    <text evidence="1">The sequence shown here is derived from an EMBL/GenBank/DDBJ whole genome shotgun (WGS) entry which is preliminary data.</text>
</comment>
<gene>
    <name evidence="1" type="ORF">HPB52_000698</name>
</gene>
<dbReference type="EMBL" id="JABSTV010001252">
    <property type="protein sequence ID" value="KAH7946534.1"/>
    <property type="molecule type" value="Genomic_DNA"/>
</dbReference>
<name>A0A9D4PLB2_RHISA</name>
<evidence type="ECO:0000313" key="1">
    <source>
        <dbReference type="EMBL" id="KAH7946534.1"/>
    </source>
</evidence>
<protein>
    <submittedName>
        <fullName evidence="1">Uncharacterized protein</fullName>
    </submittedName>
</protein>
<keyword evidence="2" id="KW-1185">Reference proteome</keyword>
<dbReference type="AlphaFoldDB" id="A0A9D4PLB2"/>
<evidence type="ECO:0000313" key="2">
    <source>
        <dbReference type="Proteomes" id="UP000821837"/>
    </source>
</evidence>
<dbReference type="Proteomes" id="UP000821837">
    <property type="component" value="Chromosome 6"/>
</dbReference>
<sequence>MQDDEQAYDAGTEDTAEPDCAEDFSVSCASAALGLSARKAAKKAPTHPRRLATSCSAGVRSAPAASSSLYLFSSKAFGVESPPTLAAGRLQPPFCAAGYHARTAGALRSSVAGSAALRRAVQRFREFFTTENIRDRKLSCCFSFALTLAAAVDFWCRRSPLALTA</sequence>